<dbReference type="HOGENOM" id="CLU_010436_0_0_1"/>
<dbReference type="InterPro" id="IPR011993">
    <property type="entry name" value="PH-like_dom_sf"/>
</dbReference>
<dbReference type="InParanoid" id="I2H510"/>
<feature type="compositionally biased region" description="Low complexity" evidence="2">
    <location>
        <begin position="243"/>
        <end position="254"/>
    </location>
</feature>
<evidence type="ECO:0000259" key="4">
    <source>
        <dbReference type="PROSITE" id="PS50238"/>
    </source>
</evidence>
<feature type="region of interest" description="Disordered" evidence="2">
    <location>
        <begin position="518"/>
        <end position="544"/>
    </location>
</feature>
<dbReference type="OMA" id="KNICIVF"/>
<dbReference type="InterPro" id="IPR008936">
    <property type="entry name" value="Rho_GTPase_activation_prot"/>
</dbReference>
<feature type="compositionally biased region" description="Basic and acidic residues" evidence="2">
    <location>
        <begin position="828"/>
        <end position="837"/>
    </location>
</feature>
<evidence type="ECO:0000313" key="5">
    <source>
        <dbReference type="EMBL" id="CCH61462.1"/>
    </source>
</evidence>
<dbReference type="CDD" id="cd13277">
    <property type="entry name" value="PH_Bem3"/>
    <property type="match status" value="1"/>
</dbReference>
<dbReference type="GeneID" id="14496535"/>
<dbReference type="InterPro" id="IPR000198">
    <property type="entry name" value="RhoGAP_dom"/>
</dbReference>
<organism evidence="5 6">
    <name type="scientific">Henningerozyma blattae (strain ATCC 34711 / CBS 6284 / DSM 70876 / NBRC 10599 / NRRL Y-10934 / UCD 77-7)</name>
    <name type="common">Yeast</name>
    <name type="synonym">Tetrapisispora blattae</name>
    <dbReference type="NCBI Taxonomy" id="1071380"/>
    <lineage>
        <taxon>Eukaryota</taxon>
        <taxon>Fungi</taxon>
        <taxon>Dikarya</taxon>
        <taxon>Ascomycota</taxon>
        <taxon>Saccharomycotina</taxon>
        <taxon>Saccharomycetes</taxon>
        <taxon>Saccharomycetales</taxon>
        <taxon>Saccharomycetaceae</taxon>
        <taxon>Henningerozyma</taxon>
    </lineage>
</organism>
<feature type="domain" description="PH" evidence="3">
    <location>
        <begin position="649"/>
        <end position="756"/>
    </location>
</feature>
<dbReference type="GO" id="GO:0005096">
    <property type="term" value="F:GTPase activator activity"/>
    <property type="evidence" value="ECO:0007669"/>
    <property type="project" value="UniProtKB-KW"/>
</dbReference>
<dbReference type="SUPFAM" id="SSF48350">
    <property type="entry name" value="GTPase activation domain, GAP"/>
    <property type="match status" value="1"/>
</dbReference>
<dbReference type="Proteomes" id="UP000002866">
    <property type="component" value="Chromosome 5"/>
</dbReference>
<dbReference type="Pfam" id="PF00169">
    <property type="entry name" value="PH"/>
    <property type="match status" value="1"/>
</dbReference>
<gene>
    <name evidence="5" type="primary">TBLA0E04070</name>
    <name evidence="5" type="ORF">TBLA_0E04070</name>
</gene>
<dbReference type="Gene3D" id="1.10.555.10">
    <property type="entry name" value="Rho GTPase activation protein"/>
    <property type="match status" value="1"/>
</dbReference>
<feature type="compositionally biased region" description="Polar residues" evidence="2">
    <location>
        <begin position="85"/>
        <end position="94"/>
    </location>
</feature>
<proteinExistence type="predicted"/>
<dbReference type="GO" id="GO:0005933">
    <property type="term" value="C:cellular bud"/>
    <property type="evidence" value="ECO:0007669"/>
    <property type="project" value="UniProtKB-ARBA"/>
</dbReference>
<evidence type="ECO:0000256" key="1">
    <source>
        <dbReference type="ARBA" id="ARBA00022468"/>
    </source>
</evidence>
<dbReference type="PROSITE" id="PS50003">
    <property type="entry name" value="PH_DOMAIN"/>
    <property type="match status" value="1"/>
</dbReference>
<feature type="compositionally biased region" description="Polar residues" evidence="2">
    <location>
        <begin position="816"/>
        <end position="825"/>
    </location>
</feature>
<evidence type="ECO:0008006" key="7">
    <source>
        <dbReference type="Google" id="ProtNLM"/>
    </source>
</evidence>
<dbReference type="FunCoup" id="I2H510">
    <property type="interactions" value="245"/>
</dbReference>
<dbReference type="InterPro" id="IPR001849">
    <property type="entry name" value="PH_domain"/>
</dbReference>
<dbReference type="SMART" id="SM00324">
    <property type="entry name" value="RhoGAP"/>
    <property type="match status" value="1"/>
</dbReference>
<feature type="region of interest" description="Disordered" evidence="2">
    <location>
        <begin position="85"/>
        <end position="198"/>
    </location>
</feature>
<dbReference type="PROSITE" id="PS50238">
    <property type="entry name" value="RHOGAP"/>
    <property type="match status" value="1"/>
</dbReference>
<feature type="domain" description="Rho-GAP" evidence="4">
    <location>
        <begin position="898"/>
        <end position="1118"/>
    </location>
</feature>
<dbReference type="STRING" id="1071380.I2H510"/>
<sequence>MDLRQQKQNTSDTTLQLLAQYNDHISQRDKTIEDIEGTSNESSEDSELTHDELFKENVRLTLQLKRQETELKDLQRVIEALTKRNQSFENNSGPSGEASYSHSHGHSDSVSSAHTHVYTHSRSKSTSISSNHTLTQPNVQSTSHSKSISNASSLSTPVAPARSTQRRMSRGHSRSNTNDSKISNKTPSTNNNAITTSGGSFIELDEDLNSAPQISISSDTDSHSQIPHMTTKQTILAPDDPLSTTNSTTTTTTNVDNLLSPSRSPQNSNRYTSVINNHLHSPLSINYNSDTNPNSIDNNHIGNFNDSPKIEDILNSPISNINIKRKSLSRANSHSKLDTNSPKNSNLQLDTRRKSISGTTVDLSPISSPIRKIPPPSSPIRRTSSATSDTKLGSPAKIKQTSDLQMTSNDAESPTKKSSHYKLQPKELINDLELKTMKSIDSLSNHSLSIATTAINTTASTLQIPANKLKTRVHSSSISSTKSKSVSAKSDAPLYVHPEEFDSIRVETTSTLFITSDSISSSSSSSTLSASNNTQPGNISPTTTESSTLLSVIDKKRGTLMFECSKSLKKLIQLNDYLKTHLMGSNIPSIPNRCLFNTTMPTKVDIRREELNKFFSNLLAIQSMPTQVGLFIAKFLSTDIIQKTPIFKNSLKEGSLILRRPKAIGSAVNWRLRYGNLHGNLLELYEKDQLTETIILKNCTLELIPNIPEDKHGTKNGFLLSEHKKAGLTNTSKYFICTETPRERESWVTHISQIIDHGSNYHSTNTSRENSNSISKPQQLTITSGITNPNIEHTNQQLQSQKFASKDSSRHNLTDMNEINSQQDTQLEDSKAELDRDNKRNKMRSLFIFKKLGQSGDDVENEPLPNIEHDHRSINMQKSFSSSGTAGSNSSENVIFGAPLERALQTSSNLYQGIYKIPSVVYRCLEYLYKNRAVSEQGIFRLSGSSSLMKSLQEQFELKHDIDLYNYNEHLEQEHKNTPSTCIDIHTVSGLLKLYFRTLPHSIFGDDNYKTFLHAAEENPKNPAQVALNFQQIIGSGQIHKDYISLMYSLFELLLRINKNKDINKMSIKNICIVFSPTLNIPINILQPLIVDFDCIFNKKEPIDDSLRDIVDVHIPHA</sequence>
<dbReference type="eggNOG" id="KOG4269">
    <property type="taxonomic scope" value="Eukaryota"/>
</dbReference>
<dbReference type="CDD" id="cd06093">
    <property type="entry name" value="PX_domain"/>
    <property type="match status" value="1"/>
</dbReference>
<dbReference type="InterPro" id="IPR036871">
    <property type="entry name" value="PX_dom_sf"/>
</dbReference>
<dbReference type="GO" id="GO:0007010">
    <property type="term" value="P:cytoskeleton organization"/>
    <property type="evidence" value="ECO:0007669"/>
    <property type="project" value="UniProtKB-ARBA"/>
</dbReference>
<feature type="region of interest" description="Disordered" evidence="2">
    <location>
        <begin position="816"/>
        <end position="837"/>
    </location>
</feature>
<feature type="compositionally biased region" description="Basic residues" evidence="2">
    <location>
        <begin position="164"/>
        <end position="173"/>
    </location>
</feature>
<dbReference type="RefSeq" id="XP_004180981.1">
    <property type="nucleotide sequence ID" value="XM_004180933.1"/>
</dbReference>
<feature type="compositionally biased region" description="Polar residues" evidence="2">
    <location>
        <begin position="399"/>
        <end position="412"/>
    </location>
</feature>
<dbReference type="SUPFAM" id="SSF64268">
    <property type="entry name" value="PX domain"/>
    <property type="match status" value="1"/>
</dbReference>
<feature type="region of interest" description="Disordered" evidence="2">
    <location>
        <begin position="329"/>
        <end position="420"/>
    </location>
</feature>
<dbReference type="InterPro" id="IPR050729">
    <property type="entry name" value="Rho-GAP"/>
</dbReference>
<protein>
    <recommendedName>
        <fullName evidence="7">Rho-GAP domain-containing protein</fullName>
    </recommendedName>
</protein>
<dbReference type="EMBL" id="HE806320">
    <property type="protein sequence ID" value="CCH61462.1"/>
    <property type="molecule type" value="Genomic_DNA"/>
</dbReference>
<dbReference type="Gene3D" id="2.30.29.30">
    <property type="entry name" value="Pleckstrin-homology domain (PH domain)/Phosphotyrosine-binding domain (PTB)"/>
    <property type="match status" value="1"/>
</dbReference>
<dbReference type="InterPro" id="IPR001683">
    <property type="entry name" value="PX_dom"/>
</dbReference>
<evidence type="ECO:0000313" key="6">
    <source>
        <dbReference type="Proteomes" id="UP000002866"/>
    </source>
</evidence>
<dbReference type="GO" id="GO:0035091">
    <property type="term" value="F:phosphatidylinositol binding"/>
    <property type="evidence" value="ECO:0007669"/>
    <property type="project" value="InterPro"/>
</dbReference>
<reference evidence="5 6" key="1">
    <citation type="journal article" date="2011" name="Proc. Natl. Acad. Sci. U.S.A.">
        <title>Evolutionary erosion of yeast sex chromosomes by mating-type switching accidents.</title>
        <authorList>
            <person name="Gordon J.L."/>
            <person name="Armisen D."/>
            <person name="Proux-Wera E."/>
            <person name="Oheigeartaigh S.S."/>
            <person name="Byrne K.P."/>
            <person name="Wolfe K.H."/>
        </authorList>
    </citation>
    <scope>NUCLEOTIDE SEQUENCE [LARGE SCALE GENOMIC DNA]</scope>
    <source>
        <strain evidence="6">ATCC 34711 / CBS 6284 / DSM 70876 / NBRC 10599 / NRRL Y-10934 / UCD 77-7</strain>
    </source>
</reference>
<feature type="region of interest" description="Disordered" evidence="2">
    <location>
        <begin position="236"/>
        <end position="271"/>
    </location>
</feature>
<evidence type="ECO:0000256" key="2">
    <source>
        <dbReference type="SAM" id="MobiDB-lite"/>
    </source>
</evidence>
<dbReference type="SUPFAM" id="SSF50729">
    <property type="entry name" value="PH domain-like"/>
    <property type="match status" value="1"/>
</dbReference>
<evidence type="ECO:0000259" key="3">
    <source>
        <dbReference type="PROSITE" id="PS50003"/>
    </source>
</evidence>
<dbReference type="OrthoDB" id="185175at2759"/>
<feature type="compositionally biased region" description="Polar residues" evidence="2">
    <location>
        <begin position="131"/>
        <end position="156"/>
    </location>
</feature>
<dbReference type="AlphaFoldDB" id="I2H510"/>
<feature type="compositionally biased region" description="Polar residues" evidence="2">
    <location>
        <begin position="255"/>
        <end position="271"/>
    </location>
</feature>
<keyword evidence="6" id="KW-1185">Reference proteome</keyword>
<accession>I2H510</accession>
<dbReference type="GO" id="GO:0005938">
    <property type="term" value="C:cell cortex"/>
    <property type="evidence" value="ECO:0007669"/>
    <property type="project" value="UniProtKB-ARBA"/>
</dbReference>
<dbReference type="KEGG" id="tbl:TBLA_0E04070"/>
<name>I2H510_HENB6</name>
<dbReference type="GO" id="GO:0007165">
    <property type="term" value="P:signal transduction"/>
    <property type="evidence" value="ECO:0007669"/>
    <property type="project" value="InterPro"/>
</dbReference>
<keyword evidence="1" id="KW-0343">GTPase activation</keyword>
<feature type="compositionally biased region" description="Polar residues" evidence="2">
    <location>
        <begin position="329"/>
        <end position="349"/>
    </location>
</feature>
<dbReference type="Pfam" id="PF00787">
    <property type="entry name" value="PX"/>
    <property type="match status" value="1"/>
</dbReference>
<dbReference type="PANTHER" id="PTHR23176">
    <property type="entry name" value="RHO/RAC/CDC GTPASE-ACTIVATING PROTEIN"/>
    <property type="match status" value="1"/>
</dbReference>
<dbReference type="PANTHER" id="PTHR23176:SF129">
    <property type="entry name" value="RHO GTPASE ACTIVATING PROTEIN AT 16F, ISOFORM E-RELATED"/>
    <property type="match status" value="1"/>
</dbReference>
<dbReference type="Pfam" id="PF00620">
    <property type="entry name" value="RhoGAP"/>
    <property type="match status" value="1"/>
</dbReference>
<feature type="compositionally biased region" description="Polar residues" evidence="2">
    <location>
        <begin position="174"/>
        <end position="198"/>
    </location>
</feature>
<dbReference type="SMART" id="SM00233">
    <property type="entry name" value="PH"/>
    <property type="match status" value="1"/>
</dbReference>